<protein>
    <recommendedName>
        <fullName evidence="4">BESS domain-containing protein</fullName>
    </recommendedName>
</protein>
<name>A0AAV6V0F0_9ARAC</name>
<evidence type="ECO:0000313" key="2">
    <source>
        <dbReference type="EMBL" id="KAG8190101.1"/>
    </source>
</evidence>
<proteinExistence type="predicted"/>
<dbReference type="Proteomes" id="UP000827092">
    <property type="component" value="Unassembled WGS sequence"/>
</dbReference>
<gene>
    <name evidence="2" type="ORF">JTE90_006039</name>
</gene>
<evidence type="ECO:0000256" key="1">
    <source>
        <dbReference type="SAM" id="MobiDB-lite"/>
    </source>
</evidence>
<keyword evidence="3" id="KW-1185">Reference proteome</keyword>
<evidence type="ECO:0000313" key="3">
    <source>
        <dbReference type="Proteomes" id="UP000827092"/>
    </source>
</evidence>
<comment type="caution">
    <text evidence="2">The sequence shown here is derived from an EMBL/GenBank/DDBJ whole genome shotgun (WGS) entry which is preliminary data.</text>
</comment>
<feature type="region of interest" description="Disordered" evidence="1">
    <location>
        <begin position="14"/>
        <end position="78"/>
    </location>
</feature>
<evidence type="ECO:0008006" key="4">
    <source>
        <dbReference type="Google" id="ProtNLM"/>
    </source>
</evidence>
<feature type="compositionally biased region" description="Basic and acidic residues" evidence="1">
    <location>
        <begin position="62"/>
        <end position="73"/>
    </location>
</feature>
<accession>A0AAV6V0F0</accession>
<organism evidence="2 3">
    <name type="scientific">Oedothorax gibbosus</name>
    <dbReference type="NCBI Taxonomy" id="931172"/>
    <lineage>
        <taxon>Eukaryota</taxon>
        <taxon>Metazoa</taxon>
        <taxon>Ecdysozoa</taxon>
        <taxon>Arthropoda</taxon>
        <taxon>Chelicerata</taxon>
        <taxon>Arachnida</taxon>
        <taxon>Araneae</taxon>
        <taxon>Araneomorphae</taxon>
        <taxon>Entelegynae</taxon>
        <taxon>Araneoidea</taxon>
        <taxon>Linyphiidae</taxon>
        <taxon>Erigoninae</taxon>
        <taxon>Oedothorax</taxon>
    </lineage>
</organism>
<reference evidence="2 3" key="1">
    <citation type="journal article" date="2022" name="Nat. Ecol. Evol.">
        <title>A masculinizing supergene underlies an exaggerated male reproductive morph in a spider.</title>
        <authorList>
            <person name="Hendrickx F."/>
            <person name="De Corte Z."/>
            <person name="Sonet G."/>
            <person name="Van Belleghem S.M."/>
            <person name="Kostlbacher S."/>
            <person name="Vangestel C."/>
        </authorList>
    </citation>
    <scope>NUCLEOTIDE SEQUENCE [LARGE SCALE GENOMIC DNA]</scope>
    <source>
        <strain evidence="2">W744_W776</strain>
    </source>
</reference>
<feature type="compositionally biased region" description="Polar residues" evidence="1">
    <location>
        <begin position="14"/>
        <end position="40"/>
    </location>
</feature>
<sequence>MPIGIKFESIETLSSPNASQIQPSGSNMMKSGSVKSPSFQASTSSASTDVIKIEDFQPSTEARQKLTDNKLETRGTPTDMYTENRAFVELLFLELNQMNTQQSVRAKRVIFDTISDIKLKDF</sequence>
<dbReference type="EMBL" id="JAFNEN010000194">
    <property type="protein sequence ID" value="KAG8190101.1"/>
    <property type="molecule type" value="Genomic_DNA"/>
</dbReference>
<dbReference type="AlphaFoldDB" id="A0AAV6V0F0"/>